<protein>
    <submittedName>
        <fullName evidence="3">F-box/RNI/FBD-like domain protein</fullName>
    </submittedName>
</protein>
<dbReference type="InterPro" id="IPR032675">
    <property type="entry name" value="LRR_dom_sf"/>
</dbReference>
<dbReference type="PANTHER" id="PTHR31900">
    <property type="entry name" value="F-BOX/RNI SUPERFAMILY PROTEIN-RELATED"/>
    <property type="match status" value="1"/>
</dbReference>
<comment type="caution">
    <text evidence="3">The sequence shown here is derived from an EMBL/GenBank/DDBJ whole genome shotgun (WGS) entry which is preliminary data.</text>
</comment>
<dbReference type="Pfam" id="PF24758">
    <property type="entry name" value="LRR_At5g56370"/>
    <property type="match status" value="1"/>
</dbReference>
<proteinExistence type="predicted"/>
<dbReference type="PANTHER" id="PTHR31900:SF27">
    <property type="entry name" value="FBD DOMAIN-CONTAINING PROTEIN"/>
    <property type="match status" value="1"/>
</dbReference>
<sequence>MIAGADRISALLEETRSPFCPSSPSPTPSVHQFFPALGATSGPSFPVSTPIWASKPISVLQESRSDVLRMWIAFSPPFAAPSATFPSSVVFATTPASSTSSTSSFKRTVQLPYFYSLKDLQLSRIIISLPTDFCGFKQLTSLKLYRVVISQQDIQSLIDGSKKLTSIELNIQNYNFANAVADGQLIISKPQSVTFNCPLLRYLSLQFRGEDVQGRIVSAPCLESAHVTTSIVMHISRPEDFVPTAVVTLKFLEDIAHISHLSLNFGLLMFLSRLDVPYTLRVHFQQLKCLNLFGEMRYADRRTYKVLCCLLRSMPFLERLELQFIQIYVYGEGERPNELDPIPPNEYKKKEYGYLCLDQTLRRVAISMENLRDFNDVVWMIHFILLNANALELIKITYSYDRFKVKSRIIEELCQVEKASTNAHVVFEDTRMKYKRYR</sequence>
<accession>A0AAV8HXC2</accession>
<feature type="domain" description="F-box/LRR-repeat protein 15/At3g58940/PEG3-like LRR" evidence="2">
    <location>
        <begin position="117"/>
        <end position="321"/>
    </location>
</feature>
<gene>
    <name evidence="3" type="ORF">LUZ62_033186</name>
</gene>
<evidence type="ECO:0000313" key="3">
    <source>
        <dbReference type="EMBL" id="KAJ4820620.1"/>
    </source>
</evidence>
<dbReference type="AlphaFoldDB" id="A0AAV8HXC2"/>
<dbReference type="Gene3D" id="3.80.10.10">
    <property type="entry name" value="Ribonuclease Inhibitor"/>
    <property type="match status" value="1"/>
</dbReference>
<keyword evidence="1" id="KW-1133">Transmembrane helix</keyword>
<organism evidence="3 4">
    <name type="scientific">Rhynchospora pubera</name>
    <dbReference type="NCBI Taxonomy" id="906938"/>
    <lineage>
        <taxon>Eukaryota</taxon>
        <taxon>Viridiplantae</taxon>
        <taxon>Streptophyta</taxon>
        <taxon>Embryophyta</taxon>
        <taxon>Tracheophyta</taxon>
        <taxon>Spermatophyta</taxon>
        <taxon>Magnoliopsida</taxon>
        <taxon>Liliopsida</taxon>
        <taxon>Poales</taxon>
        <taxon>Cyperaceae</taxon>
        <taxon>Cyperoideae</taxon>
        <taxon>Rhynchosporeae</taxon>
        <taxon>Rhynchospora</taxon>
    </lineage>
</organism>
<dbReference type="InterPro" id="IPR050232">
    <property type="entry name" value="FBL13/AtMIF1-like"/>
</dbReference>
<dbReference type="SUPFAM" id="SSF52047">
    <property type="entry name" value="RNI-like"/>
    <property type="match status" value="1"/>
</dbReference>
<reference evidence="3" key="1">
    <citation type="submission" date="2022-08" db="EMBL/GenBank/DDBJ databases">
        <authorList>
            <person name="Marques A."/>
        </authorList>
    </citation>
    <scope>NUCLEOTIDE SEQUENCE</scope>
    <source>
        <strain evidence="3">RhyPub2mFocal</strain>
        <tissue evidence="3">Leaves</tissue>
    </source>
</reference>
<feature type="transmembrane region" description="Helical" evidence="1">
    <location>
        <begin position="377"/>
        <end position="398"/>
    </location>
</feature>
<keyword evidence="1" id="KW-0472">Membrane</keyword>
<name>A0AAV8HXC2_9POAL</name>
<dbReference type="Proteomes" id="UP001140206">
    <property type="component" value="Chromosome 1"/>
</dbReference>
<keyword evidence="1" id="KW-0812">Transmembrane</keyword>
<dbReference type="InterPro" id="IPR055411">
    <property type="entry name" value="LRR_FXL15/At3g58940/PEG3-like"/>
</dbReference>
<evidence type="ECO:0000259" key="2">
    <source>
        <dbReference type="Pfam" id="PF24758"/>
    </source>
</evidence>
<keyword evidence="4" id="KW-1185">Reference proteome</keyword>
<evidence type="ECO:0000256" key="1">
    <source>
        <dbReference type="SAM" id="Phobius"/>
    </source>
</evidence>
<dbReference type="EMBL" id="JAMFTS010000001">
    <property type="protein sequence ID" value="KAJ4820620.1"/>
    <property type="molecule type" value="Genomic_DNA"/>
</dbReference>
<evidence type="ECO:0000313" key="4">
    <source>
        <dbReference type="Proteomes" id="UP001140206"/>
    </source>
</evidence>